<dbReference type="GO" id="GO:0015833">
    <property type="term" value="P:peptide transport"/>
    <property type="evidence" value="ECO:0007669"/>
    <property type="project" value="UniProtKB-KW"/>
</dbReference>
<dbReference type="EMBL" id="CP024199">
    <property type="protein sequence ID" value="AUG53177.1"/>
    <property type="molecule type" value="Genomic_DNA"/>
</dbReference>
<dbReference type="OrthoDB" id="9766870at2"/>
<dbReference type="KEGG" id="thac:CSC3H3_10950"/>
<evidence type="ECO:0000313" key="14">
    <source>
        <dbReference type="Proteomes" id="UP000233597"/>
    </source>
</evidence>
<comment type="subcellular location">
    <subcellularLocation>
        <location evidence="1 9">Cell membrane</location>
        <topology evidence="1 9">Multi-pass membrane protein</topology>
    </subcellularLocation>
</comment>
<reference evidence="11 13" key="2">
    <citation type="submission" date="2017-10" db="EMBL/GenBank/DDBJ databases">
        <title>Biodiversity and function of Thalassospira species in the particle-attached aromatic-hydrocarbon-degrading consortia from the surface seawater of the China South Sea.</title>
        <authorList>
            <person name="Dong C."/>
            <person name="Liu R."/>
            <person name="Shao Z."/>
        </authorList>
    </citation>
    <scope>NUCLEOTIDE SEQUENCE [LARGE SCALE GENOMIC DNA]</scope>
    <source>
        <strain evidence="11 13">CSC3H3</strain>
    </source>
</reference>
<dbReference type="InterPro" id="IPR035906">
    <property type="entry name" value="MetI-like_sf"/>
</dbReference>
<evidence type="ECO:0000313" key="13">
    <source>
        <dbReference type="Proteomes" id="UP000233458"/>
    </source>
</evidence>
<dbReference type="InterPro" id="IPR050366">
    <property type="entry name" value="BP-dependent_transpt_permease"/>
</dbReference>
<feature type="transmembrane region" description="Helical" evidence="9">
    <location>
        <begin position="97"/>
        <end position="121"/>
    </location>
</feature>
<evidence type="ECO:0000313" key="11">
    <source>
        <dbReference type="EMBL" id="AUG53177.1"/>
    </source>
</evidence>
<dbReference type="GO" id="GO:0055085">
    <property type="term" value="P:transmembrane transport"/>
    <property type="evidence" value="ECO:0007669"/>
    <property type="project" value="InterPro"/>
</dbReference>
<dbReference type="SUPFAM" id="SSF161098">
    <property type="entry name" value="MetI-like"/>
    <property type="match status" value="1"/>
</dbReference>
<keyword evidence="6" id="KW-0653">Protein transport</keyword>
<dbReference type="GO" id="GO:0005886">
    <property type="term" value="C:plasma membrane"/>
    <property type="evidence" value="ECO:0007669"/>
    <property type="project" value="UniProtKB-SubCell"/>
</dbReference>
<feature type="transmembrane region" description="Helical" evidence="9">
    <location>
        <begin position="210"/>
        <end position="239"/>
    </location>
</feature>
<organism evidence="12 14">
    <name type="scientific">Thalassospira marina</name>
    <dbReference type="NCBI Taxonomy" id="2048283"/>
    <lineage>
        <taxon>Bacteria</taxon>
        <taxon>Pseudomonadati</taxon>
        <taxon>Pseudomonadota</taxon>
        <taxon>Alphaproteobacteria</taxon>
        <taxon>Rhodospirillales</taxon>
        <taxon>Thalassospiraceae</taxon>
        <taxon>Thalassospira</taxon>
    </lineage>
</organism>
<keyword evidence="8 9" id="KW-0472">Membrane</keyword>
<feature type="transmembrane region" description="Helical" evidence="9">
    <location>
        <begin position="31"/>
        <end position="52"/>
    </location>
</feature>
<evidence type="ECO:0000256" key="1">
    <source>
        <dbReference type="ARBA" id="ARBA00004651"/>
    </source>
</evidence>
<keyword evidence="5" id="KW-0571">Peptide transport</keyword>
<dbReference type="RefSeq" id="WP_101270769.1">
    <property type="nucleotide sequence ID" value="NZ_CP024199.1"/>
</dbReference>
<evidence type="ECO:0000256" key="3">
    <source>
        <dbReference type="ARBA" id="ARBA00022475"/>
    </source>
</evidence>
<feature type="transmembrane region" description="Helical" evidence="9">
    <location>
        <begin position="259"/>
        <end position="281"/>
    </location>
</feature>
<dbReference type="Proteomes" id="UP000233597">
    <property type="component" value="Unassembled WGS sequence"/>
</dbReference>
<evidence type="ECO:0000259" key="10">
    <source>
        <dbReference type="PROSITE" id="PS50928"/>
    </source>
</evidence>
<dbReference type="PANTHER" id="PTHR43386:SF1">
    <property type="entry name" value="D,D-DIPEPTIDE TRANSPORT SYSTEM PERMEASE PROTEIN DDPC-RELATED"/>
    <property type="match status" value="1"/>
</dbReference>
<evidence type="ECO:0000256" key="6">
    <source>
        <dbReference type="ARBA" id="ARBA00022927"/>
    </source>
</evidence>
<evidence type="ECO:0000256" key="4">
    <source>
        <dbReference type="ARBA" id="ARBA00022692"/>
    </source>
</evidence>
<evidence type="ECO:0000256" key="2">
    <source>
        <dbReference type="ARBA" id="ARBA00022448"/>
    </source>
</evidence>
<dbReference type="InterPro" id="IPR000515">
    <property type="entry name" value="MetI-like"/>
</dbReference>
<evidence type="ECO:0000313" key="12">
    <source>
        <dbReference type="EMBL" id="PKR49634.1"/>
    </source>
</evidence>
<evidence type="ECO:0000256" key="9">
    <source>
        <dbReference type="RuleBase" id="RU363032"/>
    </source>
</evidence>
<dbReference type="CDD" id="cd06261">
    <property type="entry name" value="TM_PBP2"/>
    <property type="match status" value="1"/>
</dbReference>
<dbReference type="AlphaFoldDB" id="A0A2N3KGH4"/>
<dbReference type="PANTHER" id="PTHR43386">
    <property type="entry name" value="OLIGOPEPTIDE TRANSPORT SYSTEM PERMEASE PROTEIN APPC"/>
    <property type="match status" value="1"/>
</dbReference>
<reference evidence="12 14" key="1">
    <citation type="submission" date="2017-09" db="EMBL/GenBank/DDBJ databases">
        <title>Biodiversity and function of Thalassospira species in the particle-attached aromatic-hydrocarbon-degrading consortia from the surface seawater of the South China Sea.</title>
        <authorList>
            <person name="Dong C."/>
            <person name="Liu R."/>
            <person name="Shao Z."/>
        </authorList>
    </citation>
    <scope>NUCLEOTIDE SEQUENCE [LARGE SCALE GENOMIC DNA]</scope>
    <source>
        <strain evidence="12 14">CSC1P2</strain>
    </source>
</reference>
<evidence type="ECO:0000256" key="7">
    <source>
        <dbReference type="ARBA" id="ARBA00022989"/>
    </source>
</evidence>
<evidence type="ECO:0000256" key="8">
    <source>
        <dbReference type="ARBA" id="ARBA00023136"/>
    </source>
</evidence>
<dbReference type="Pfam" id="PF00528">
    <property type="entry name" value="BPD_transp_1"/>
    <property type="match status" value="1"/>
</dbReference>
<dbReference type="EMBL" id="NWTK01000019">
    <property type="protein sequence ID" value="PKR49634.1"/>
    <property type="molecule type" value="Genomic_DNA"/>
</dbReference>
<dbReference type="GO" id="GO:0015031">
    <property type="term" value="P:protein transport"/>
    <property type="evidence" value="ECO:0007669"/>
    <property type="project" value="UniProtKB-KW"/>
</dbReference>
<proteinExistence type="inferred from homology"/>
<gene>
    <name evidence="12" type="ORF">COO20_22860</name>
    <name evidence="11" type="ORF">CSC3H3_10950</name>
</gene>
<feature type="domain" description="ABC transmembrane type-1" evidence="10">
    <location>
        <begin position="93"/>
        <end position="282"/>
    </location>
</feature>
<name>A0A2N3KGH4_9PROT</name>
<dbReference type="Proteomes" id="UP000233458">
    <property type="component" value="Chromosome"/>
</dbReference>
<keyword evidence="13" id="KW-1185">Reference proteome</keyword>
<keyword evidence="3" id="KW-1003">Cell membrane</keyword>
<feature type="transmembrane region" description="Helical" evidence="9">
    <location>
        <begin position="141"/>
        <end position="165"/>
    </location>
</feature>
<protein>
    <submittedName>
        <fullName evidence="12">Peptide ABC transporter permease</fullName>
    </submittedName>
</protein>
<keyword evidence="4 9" id="KW-0812">Transmembrane</keyword>
<dbReference type="Gene3D" id="1.10.3720.10">
    <property type="entry name" value="MetI-like"/>
    <property type="match status" value="1"/>
</dbReference>
<keyword evidence="7 9" id="KW-1133">Transmembrane helix</keyword>
<keyword evidence="2 9" id="KW-0813">Transport</keyword>
<comment type="similarity">
    <text evidence="9">Belongs to the binding-protein-dependent transport system permease family.</text>
</comment>
<sequence>MSAQTPSATSEIPAKPVRRGKRFARFRQLEFILGILLAGGMCLAVVFSGFLFPDGGEKIDLMARLTPPFTKAAHFLGTDPLGRDVLARVIIGGKISLVVGLISVAGAVVIGVVMGLIAGYYRGFWDVLVMRFADVQLALPFILLAITFIAIVGGGIANTIILLIVSQWVQYARLVRGLVLSLRDREFIQSARAIGVADSRILFSHLLPNLIGPVIVLMTLNVATNILLESSLTFLGLGVNPLIPSWGGMLADGRTYLQNAWWVSVFPGLAIMFTVLGLNLLGDWLRDSLDPTGKTSK</sequence>
<accession>A0A2N3KGH4</accession>
<dbReference type="PROSITE" id="PS50928">
    <property type="entry name" value="ABC_TM1"/>
    <property type="match status" value="1"/>
</dbReference>
<evidence type="ECO:0000256" key="5">
    <source>
        <dbReference type="ARBA" id="ARBA00022856"/>
    </source>
</evidence>